<accession>A0A917UQY5</accession>
<gene>
    <name evidence="1" type="ORF">GCM10008939_23320</name>
</gene>
<proteinExistence type="predicted"/>
<organism evidence="1 2">
    <name type="scientific">Deinococcus aquiradiocola</name>
    <dbReference type="NCBI Taxonomy" id="393059"/>
    <lineage>
        <taxon>Bacteria</taxon>
        <taxon>Thermotogati</taxon>
        <taxon>Deinococcota</taxon>
        <taxon>Deinococci</taxon>
        <taxon>Deinococcales</taxon>
        <taxon>Deinococcaceae</taxon>
        <taxon>Deinococcus</taxon>
    </lineage>
</organism>
<dbReference type="AlphaFoldDB" id="A0A917UQY5"/>
<name>A0A917UQY5_9DEIO</name>
<dbReference type="RefSeq" id="WP_188963458.1">
    <property type="nucleotide sequence ID" value="NZ_BMOE01000007.1"/>
</dbReference>
<sequence length="376" mass="40872">MPDPIHPRTTLLEPHDPLLIRDGRAFGPGDSARSLPFVPPTTLIGLIRTLHGSRNGSFDPRSIPELMTLTLQGPLLTELGDDDGVPRLYAPAPRDAVLLGDRSSSRLHRLKPAAPEPGVLLDNDAEDLLPLVLSGEPKGKPGVLPQFWPWPAFEAWLLERKEVRLGDGVRLDQDERTHVSLDPATGTASEGLLFGTSGLEFTGRAGQRFGLSFRTNAELPTGAVPFGGERRLSVLRPGQGPTWPACPDGVLDAVARTGRARVLLLTPAAFRDGWKPARPVHDQDFTLLHDPVVQPVLRAAAVGRPLTLSGWDLKERAPKPTRRLAPEGSVYHLSLGGTPEERRAWVQRTWWSAVSDNEQDRLDGLGLAVVGAWGDE</sequence>
<dbReference type="Pfam" id="PF09700">
    <property type="entry name" value="Cas_Cmr3"/>
    <property type="match status" value="1"/>
</dbReference>
<protein>
    <submittedName>
        <fullName evidence="1">CRISPR-associated protein Cmr3</fullName>
    </submittedName>
</protein>
<keyword evidence="2" id="KW-1185">Reference proteome</keyword>
<dbReference type="InterPro" id="IPR019117">
    <property type="entry name" value="CRISPR-assoc_protein_Cmr3"/>
</dbReference>
<evidence type="ECO:0000313" key="2">
    <source>
        <dbReference type="Proteomes" id="UP000635726"/>
    </source>
</evidence>
<dbReference type="EMBL" id="BMOE01000007">
    <property type="protein sequence ID" value="GGJ78795.1"/>
    <property type="molecule type" value="Genomic_DNA"/>
</dbReference>
<comment type="caution">
    <text evidence="1">The sequence shown here is derived from an EMBL/GenBank/DDBJ whole genome shotgun (WGS) entry which is preliminary data.</text>
</comment>
<evidence type="ECO:0000313" key="1">
    <source>
        <dbReference type="EMBL" id="GGJ78795.1"/>
    </source>
</evidence>
<dbReference type="Gene3D" id="2.60.40.4350">
    <property type="match status" value="1"/>
</dbReference>
<reference evidence="1" key="2">
    <citation type="submission" date="2020-09" db="EMBL/GenBank/DDBJ databases">
        <authorList>
            <person name="Sun Q."/>
            <person name="Ohkuma M."/>
        </authorList>
    </citation>
    <scope>NUCLEOTIDE SEQUENCE</scope>
    <source>
        <strain evidence="1">JCM 14371</strain>
    </source>
</reference>
<dbReference type="Proteomes" id="UP000635726">
    <property type="component" value="Unassembled WGS sequence"/>
</dbReference>
<reference evidence="1" key="1">
    <citation type="journal article" date="2014" name="Int. J. Syst. Evol. Microbiol.">
        <title>Complete genome sequence of Corynebacterium casei LMG S-19264T (=DSM 44701T), isolated from a smear-ripened cheese.</title>
        <authorList>
            <consortium name="US DOE Joint Genome Institute (JGI-PGF)"/>
            <person name="Walter F."/>
            <person name="Albersmeier A."/>
            <person name="Kalinowski J."/>
            <person name="Ruckert C."/>
        </authorList>
    </citation>
    <scope>NUCLEOTIDE SEQUENCE</scope>
    <source>
        <strain evidence="1">JCM 14371</strain>
    </source>
</reference>